<reference evidence="4" key="1">
    <citation type="journal article" date="2019" name="Int. J. Syst. Evol. Microbiol.">
        <title>The Global Catalogue of Microorganisms (GCM) 10K type strain sequencing project: providing services to taxonomists for standard genome sequencing and annotation.</title>
        <authorList>
            <consortium name="The Broad Institute Genomics Platform"/>
            <consortium name="The Broad Institute Genome Sequencing Center for Infectious Disease"/>
            <person name="Wu L."/>
            <person name="Ma J."/>
        </authorList>
    </citation>
    <scope>NUCLEOTIDE SEQUENCE [LARGE SCALE GENOMIC DNA]</scope>
    <source>
        <strain evidence="4">CCUG 49018</strain>
    </source>
</reference>
<feature type="domain" description="DUF2786" evidence="1">
    <location>
        <begin position="5"/>
        <end position="41"/>
    </location>
</feature>
<accession>A0ABW3VRG8</accession>
<evidence type="ECO:0000259" key="1">
    <source>
        <dbReference type="Pfam" id="PF10979"/>
    </source>
</evidence>
<dbReference type="InterPro" id="IPR055592">
    <property type="entry name" value="DUF7168"/>
</dbReference>
<organism evidence="3 4">
    <name type="scientific">Pseudonocardia benzenivorans</name>
    <dbReference type="NCBI Taxonomy" id="228005"/>
    <lineage>
        <taxon>Bacteria</taxon>
        <taxon>Bacillati</taxon>
        <taxon>Actinomycetota</taxon>
        <taxon>Actinomycetes</taxon>
        <taxon>Pseudonocardiales</taxon>
        <taxon>Pseudonocardiaceae</taxon>
        <taxon>Pseudonocardia</taxon>
    </lineage>
</organism>
<dbReference type="RefSeq" id="WP_379653252.1">
    <property type="nucleotide sequence ID" value="NZ_JBHTMB010000286.1"/>
</dbReference>
<evidence type="ECO:0000259" key="2">
    <source>
        <dbReference type="Pfam" id="PF23771"/>
    </source>
</evidence>
<name>A0ABW3VRG8_9PSEU</name>
<feature type="non-terminal residue" evidence="3">
    <location>
        <position position="198"/>
    </location>
</feature>
<protein>
    <submittedName>
        <fullName evidence="3">DUF2786 domain-containing protein</fullName>
    </submittedName>
</protein>
<evidence type="ECO:0000313" key="3">
    <source>
        <dbReference type="EMBL" id="MFD1237355.1"/>
    </source>
</evidence>
<evidence type="ECO:0000313" key="4">
    <source>
        <dbReference type="Proteomes" id="UP001597182"/>
    </source>
</evidence>
<comment type="caution">
    <text evidence="3">The sequence shown here is derived from an EMBL/GenBank/DDBJ whole genome shotgun (WGS) entry which is preliminary data.</text>
</comment>
<dbReference type="Proteomes" id="UP001597182">
    <property type="component" value="Unassembled WGS sequence"/>
</dbReference>
<dbReference type="EMBL" id="JBHTMB010000286">
    <property type="protein sequence ID" value="MFD1237355.1"/>
    <property type="molecule type" value="Genomic_DNA"/>
</dbReference>
<keyword evidence="4" id="KW-1185">Reference proteome</keyword>
<dbReference type="Pfam" id="PF23771">
    <property type="entry name" value="DUF7168"/>
    <property type="match status" value="1"/>
</dbReference>
<sequence>MADTLDRIRKLLAKAERAGTEAEARVYTAKAAELSARHGVDAALLAAARPGADPVGCTRVELCEPYSGGKARLLGWTASALRCRWVLHPAGRGRVRAVTVVGHAVDRDRVGLLYESLVVQATRELARCRPPDPGESVAAYRRSWLLGFAARVHERLLAAERSAAARAAAGPASGGRTAALVLADRGAAVDRAFAAAFP</sequence>
<proteinExistence type="predicted"/>
<dbReference type="Pfam" id="PF10979">
    <property type="entry name" value="DUF2786"/>
    <property type="match status" value="1"/>
</dbReference>
<dbReference type="InterPro" id="IPR024498">
    <property type="entry name" value="DUF2786"/>
</dbReference>
<feature type="domain" description="DUF7168" evidence="2">
    <location>
        <begin position="71"/>
        <end position="176"/>
    </location>
</feature>
<gene>
    <name evidence="3" type="ORF">ACFQ34_29065</name>
</gene>